<protein>
    <submittedName>
        <fullName evidence="1">Uncharacterized protein</fullName>
    </submittedName>
</protein>
<gene>
    <name evidence="1" type="ORF">STRAU_3076</name>
</gene>
<evidence type="ECO:0000313" key="1">
    <source>
        <dbReference type="EMBL" id="EPH43873.1"/>
    </source>
</evidence>
<comment type="caution">
    <text evidence="1">The sequence shown here is derived from an EMBL/GenBank/DDBJ whole genome shotgun (WGS) entry which is preliminary data.</text>
</comment>
<proteinExistence type="predicted"/>
<sequence>MEVCEINPSAGNTRFIGDANFNIWRIAPGQGVVHFGVYINWGSPLPMRTDILVFN</sequence>
<reference evidence="1 2" key="1">
    <citation type="submission" date="2013-02" db="EMBL/GenBank/DDBJ databases">
        <title>Draft Genome Sequence of Streptomyces aurantiacus, Which Produces Setomimycin.</title>
        <authorList>
            <person name="Gruening B.A."/>
            <person name="Praeg A."/>
            <person name="Erxleben A."/>
            <person name="Guenther S."/>
            <person name="Mueller M."/>
        </authorList>
    </citation>
    <scope>NUCLEOTIDE SEQUENCE [LARGE SCALE GENOMIC DNA]</scope>
    <source>
        <strain evidence="1 2">JA 4570</strain>
    </source>
</reference>
<organism evidence="1 2">
    <name type="scientific">Streptomyces aurantiacus JA 4570</name>
    <dbReference type="NCBI Taxonomy" id="1286094"/>
    <lineage>
        <taxon>Bacteria</taxon>
        <taxon>Bacillati</taxon>
        <taxon>Actinomycetota</taxon>
        <taxon>Actinomycetes</taxon>
        <taxon>Kitasatosporales</taxon>
        <taxon>Streptomycetaceae</taxon>
        <taxon>Streptomyces</taxon>
        <taxon>Streptomyces aurantiacus group</taxon>
    </lineage>
</organism>
<keyword evidence="2" id="KW-1185">Reference proteome</keyword>
<dbReference type="EMBL" id="AOPZ01000133">
    <property type="protein sequence ID" value="EPH43873.1"/>
    <property type="molecule type" value="Genomic_DNA"/>
</dbReference>
<accession>S3ZKX8</accession>
<dbReference type="AlphaFoldDB" id="S3ZKX8"/>
<evidence type="ECO:0000313" key="2">
    <source>
        <dbReference type="Proteomes" id="UP000014629"/>
    </source>
</evidence>
<name>S3ZKX8_9ACTN</name>
<dbReference type="Proteomes" id="UP000014629">
    <property type="component" value="Unassembled WGS sequence"/>
</dbReference>
<dbReference type="PATRIC" id="fig|1286094.4.peg.3043"/>